<dbReference type="OrthoDB" id="4045395at2759"/>
<reference evidence="1" key="1">
    <citation type="submission" date="2020-11" db="EMBL/GenBank/DDBJ databases">
        <authorList>
            <consortium name="DOE Joint Genome Institute"/>
            <person name="Ahrendt S."/>
            <person name="Riley R."/>
            <person name="Andreopoulos W."/>
            <person name="Labutti K."/>
            <person name="Pangilinan J."/>
            <person name="Ruiz-Duenas F.J."/>
            <person name="Barrasa J.M."/>
            <person name="Sanchez-Garcia M."/>
            <person name="Camarero S."/>
            <person name="Miyauchi S."/>
            <person name="Serrano A."/>
            <person name="Linde D."/>
            <person name="Babiker R."/>
            <person name="Drula E."/>
            <person name="Ayuso-Fernandez I."/>
            <person name="Pacheco R."/>
            <person name="Padilla G."/>
            <person name="Ferreira P."/>
            <person name="Barriuso J."/>
            <person name="Kellner H."/>
            <person name="Castanera R."/>
            <person name="Alfaro M."/>
            <person name="Ramirez L."/>
            <person name="Pisabarro A.G."/>
            <person name="Kuo A."/>
            <person name="Tritt A."/>
            <person name="Lipzen A."/>
            <person name="He G."/>
            <person name="Yan M."/>
            <person name="Ng V."/>
            <person name="Cullen D."/>
            <person name="Martin F."/>
            <person name="Rosso M.-N."/>
            <person name="Henrissat B."/>
            <person name="Hibbett D."/>
            <person name="Martinez A.T."/>
            <person name="Grigoriev I.V."/>
        </authorList>
    </citation>
    <scope>NUCLEOTIDE SEQUENCE</scope>
    <source>
        <strain evidence="1">CIRM-BRFM 674</strain>
    </source>
</reference>
<dbReference type="InterPro" id="IPR043047">
    <property type="entry name" value="Hri1_N_sf"/>
</dbReference>
<dbReference type="AlphaFoldDB" id="A0A9P5YLC5"/>
<sequence>VAVRRSIRWVPGPASEPTDTLVLTGGKSGVFLDIRFLKNTSKVDWAFAGYRHQLPDGRVQFKHHIDSRTLDPLSVKDIGANTVLEGGKTLEVGEMINPDTGLMTSYEEVWEDKHL</sequence>
<proteinExistence type="predicted"/>
<dbReference type="InterPro" id="IPR031818">
    <property type="entry name" value="Hri1"/>
</dbReference>
<gene>
    <name evidence="1" type="ORF">BDN70DRAFT_766668</name>
</gene>
<evidence type="ECO:0000313" key="1">
    <source>
        <dbReference type="EMBL" id="KAF9471933.1"/>
    </source>
</evidence>
<keyword evidence="2" id="KW-1185">Reference proteome</keyword>
<accession>A0A9P5YLC5</accession>
<dbReference type="Gene3D" id="2.40.128.320">
    <property type="entry name" value="Protein HRI1, N-terminal domain"/>
    <property type="match status" value="1"/>
</dbReference>
<name>A0A9P5YLC5_9AGAR</name>
<dbReference type="Proteomes" id="UP000807469">
    <property type="component" value="Unassembled WGS sequence"/>
</dbReference>
<dbReference type="EMBL" id="MU155601">
    <property type="protein sequence ID" value="KAF9471933.1"/>
    <property type="molecule type" value="Genomic_DNA"/>
</dbReference>
<protein>
    <submittedName>
        <fullName evidence="1">Uncharacterized protein</fullName>
    </submittedName>
</protein>
<comment type="caution">
    <text evidence="1">The sequence shown here is derived from an EMBL/GenBank/DDBJ whole genome shotgun (WGS) entry which is preliminary data.</text>
</comment>
<feature type="non-terminal residue" evidence="1">
    <location>
        <position position="115"/>
    </location>
</feature>
<feature type="non-terminal residue" evidence="1">
    <location>
        <position position="1"/>
    </location>
</feature>
<evidence type="ECO:0000313" key="2">
    <source>
        <dbReference type="Proteomes" id="UP000807469"/>
    </source>
</evidence>
<organism evidence="1 2">
    <name type="scientific">Pholiota conissans</name>
    <dbReference type="NCBI Taxonomy" id="109636"/>
    <lineage>
        <taxon>Eukaryota</taxon>
        <taxon>Fungi</taxon>
        <taxon>Dikarya</taxon>
        <taxon>Basidiomycota</taxon>
        <taxon>Agaricomycotina</taxon>
        <taxon>Agaricomycetes</taxon>
        <taxon>Agaricomycetidae</taxon>
        <taxon>Agaricales</taxon>
        <taxon>Agaricineae</taxon>
        <taxon>Strophariaceae</taxon>
        <taxon>Pholiota</taxon>
    </lineage>
</organism>
<dbReference type="Pfam" id="PF16815">
    <property type="entry name" value="HRI1"/>
    <property type="match status" value="1"/>
</dbReference>